<evidence type="ECO:0000313" key="5">
    <source>
        <dbReference type="Proteomes" id="UP001219525"/>
    </source>
</evidence>
<sequence length="189" mass="19848">MRTTSVLPVAVFFCMLLSTGAFPVSYGDAPTTVGVSVANFPVSSNPNPITGTFTSGDSSQVPPSATRNDISVSTSHAPRPQRPVHRRLSKATSALTIALILLGAGAGLVCLVGLLHCLRSYCRTPRYDAMAAAADRTRVQREIEVAEQELTFGGAWAVLNPPPPPYFPSPESVAASIVQGYACNGTMRG</sequence>
<name>A0AAD6VJY1_9AGAR</name>
<protein>
    <submittedName>
        <fullName evidence="4">Uncharacterized protein</fullName>
    </submittedName>
</protein>
<dbReference type="EMBL" id="JARJCW010000017">
    <property type="protein sequence ID" value="KAJ7215375.1"/>
    <property type="molecule type" value="Genomic_DNA"/>
</dbReference>
<accession>A0AAD6VJY1</accession>
<reference evidence="4" key="1">
    <citation type="submission" date="2023-03" db="EMBL/GenBank/DDBJ databases">
        <title>Massive genome expansion in bonnet fungi (Mycena s.s.) driven by repeated elements and novel gene families across ecological guilds.</title>
        <authorList>
            <consortium name="Lawrence Berkeley National Laboratory"/>
            <person name="Harder C.B."/>
            <person name="Miyauchi S."/>
            <person name="Viragh M."/>
            <person name="Kuo A."/>
            <person name="Thoen E."/>
            <person name="Andreopoulos B."/>
            <person name="Lu D."/>
            <person name="Skrede I."/>
            <person name="Drula E."/>
            <person name="Henrissat B."/>
            <person name="Morin E."/>
            <person name="Kohler A."/>
            <person name="Barry K."/>
            <person name="LaButti K."/>
            <person name="Morin E."/>
            <person name="Salamov A."/>
            <person name="Lipzen A."/>
            <person name="Mereny Z."/>
            <person name="Hegedus B."/>
            <person name="Baldrian P."/>
            <person name="Stursova M."/>
            <person name="Weitz H."/>
            <person name="Taylor A."/>
            <person name="Grigoriev I.V."/>
            <person name="Nagy L.G."/>
            <person name="Martin F."/>
            <person name="Kauserud H."/>
        </authorList>
    </citation>
    <scope>NUCLEOTIDE SEQUENCE</scope>
    <source>
        <strain evidence="4">9144</strain>
    </source>
</reference>
<gene>
    <name evidence="4" type="ORF">GGX14DRAFT_542028</name>
</gene>
<keyword evidence="2" id="KW-1133">Transmembrane helix</keyword>
<comment type="caution">
    <text evidence="4">The sequence shown here is derived from an EMBL/GenBank/DDBJ whole genome shotgun (WGS) entry which is preliminary data.</text>
</comment>
<dbReference type="AlphaFoldDB" id="A0AAD6VJY1"/>
<evidence type="ECO:0000256" key="3">
    <source>
        <dbReference type="SAM" id="SignalP"/>
    </source>
</evidence>
<feature type="region of interest" description="Disordered" evidence="1">
    <location>
        <begin position="48"/>
        <end position="84"/>
    </location>
</feature>
<keyword evidence="2" id="KW-0472">Membrane</keyword>
<keyword evidence="5" id="KW-1185">Reference proteome</keyword>
<proteinExistence type="predicted"/>
<keyword evidence="3" id="KW-0732">Signal</keyword>
<evidence type="ECO:0000256" key="1">
    <source>
        <dbReference type="SAM" id="MobiDB-lite"/>
    </source>
</evidence>
<dbReference type="Proteomes" id="UP001219525">
    <property type="component" value="Unassembled WGS sequence"/>
</dbReference>
<feature type="compositionally biased region" description="Polar residues" evidence="1">
    <location>
        <begin position="48"/>
        <end position="76"/>
    </location>
</feature>
<feature type="chain" id="PRO_5042043340" evidence="3">
    <location>
        <begin position="22"/>
        <end position="189"/>
    </location>
</feature>
<feature type="signal peptide" evidence="3">
    <location>
        <begin position="1"/>
        <end position="21"/>
    </location>
</feature>
<keyword evidence="2" id="KW-0812">Transmembrane</keyword>
<feature type="transmembrane region" description="Helical" evidence="2">
    <location>
        <begin position="94"/>
        <end position="118"/>
    </location>
</feature>
<evidence type="ECO:0000313" key="4">
    <source>
        <dbReference type="EMBL" id="KAJ7215375.1"/>
    </source>
</evidence>
<evidence type="ECO:0000256" key="2">
    <source>
        <dbReference type="SAM" id="Phobius"/>
    </source>
</evidence>
<organism evidence="4 5">
    <name type="scientific">Mycena pura</name>
    <dbReference type="NCBI Taxonomy" id="153505"/>
    <lineage>
        <taxon>Eukaryota</taxon>
        <taxon>Fungi</taxon>
        <taxon>Dikarya</taxon>
        <taxon>Basidiomycota</taxon>
        <taxon>Agaricomycotina</taxon>
        <taxon>Agaricomycetes</taxon>
        <taxon>Agaricomycetidae</taxon>
        <taxon>Agaricales</taxon>
        <taxon>Marasmiineae</taxon>
        <taxon>Mycenaceae</taxon>
        <taxon>Mycena</taxon>
    </lineage>
</organism>